<evidence type="ECO:0000313" key="2">
    <source>
        <dbReference type="Proteomes" id="UP001454036"/>
    </source>
</evidence>
<sequence length="97" mass="10755">MAITPNHLVINAPTKSNPEISLLHNSSISFMETIKFFDFQKVAPTFTQPGNITMPTSSSSGGRLLKSKKLLSSDFRYEDNLDLDLMAKVARQPSRSP</sequence>
<reference evidence="1 2" key="1">
    <citation type="submission" date="2024-01" db="EMBL/GenBank/DDBJ databases">
        <title>The complete chloroplast genome sequence of Lithospermum erythrorhizon: insights into the phylogenetic relationship among Boraginaceae species and the maternal lineages of purple gromwells.</title>
        <authorList>
            <person name="Okada T."/>
            <person name="Watanabe K."/>
        </authorList>
    </citation>
    <scope>NUCLEOTIDE SEQUENCE [LARGE SCALE GENOMIC DNA]</scope>
</reference>
<name>A0AAV3RK80_LITER</name>
<accession>A0AAV3RK80</accession>
<evidence type="ECO:0000313" key="1">
    <source>
        <dbReference type="EMBL" id="GAA0177720.1"/>
    </source>
</evidence>
<keyword evidence="2" id="KW-1185">Reference proteome</keyword>
<organism evidence="1 2">
    <name type="scientific">Lithospermum erythrorhizon</name>
    <name type="common">Purple gromwell</name>
    <name type="synonym">Lithospermum officinale var. erythrorhizon</name>
    <dbReference type="NCBI Taxonomy" id="34254"/>
    <lineage>
        <taxon>Eukaryota</taxon>
        <taxon>Viridiplantae</taxon>
        <taxon>Streptophyta</taxon>
        <taxon>Embryophyta</taxon>
        <taxon>Tracheophyta</taxon>
        <taxon>Spermatophyta</taxon>
        <taxon>Magnoliopsida</taxon>
        <taxon>eudicotyledons</taxon>
        <taxon>Gunneridae</taxon>
        <taxon>Pentapetalae</taxon>
        <taxon>asterids</taxon>
        <taxon>lamiids</taxon>
        <taxon>Boraginales</taxon>
        <taxon>Boraginaceae</taxon>
        <taxon>Boraginoideae</taxon>
        <taxon>Lithospermeae</taxon>
        <taxon>Lithospermum</taxon>
    </lineage>
</organism>
<protein>
    <submittedName>
        <fullName evidence="1">Uncharacterized protein</fullName>
    </submittedName>
</protein>
<proteinExistence type="predicted"/>
<dbReference type="Proteomes" id="UP001454036">
    <property type="component" value="Unassembled WGS sequence"/>
</dbReference>
<dbReference type="AlphaFoldDB" id="A0AAV3RK80"/>
<comment type="caution">
    <text evidence="1">The sequence shown here is derived from an EMBL/GenBank/DDBJ whole genome shotgun (WGS) entry which is preliminary data.</text>
</comment>
<dbReference type="EMBL" id="BAABME010010347">
    <property type="protein sequence ID" value="GAA0177720.1"/>
    <property type="molecule type" value="Genomic_DNA"/>
</dbReference>
<gene>
    <name evidence="1" type="ORF">LIER_29739</name>
</gene>